<evidence type="ECO:0000256" key="2">
    <source>
        <dbReference type="SAM" id="Phobius"/>
    </source>
</evidence>
<protein>
    <submittedName>
        <fullName evidence="3">DNA polymerase sigma-like protein</fullName>
    </submittedName>
</protein>
<dbReference type="PANTHER" id="PTHR23092:SF15">
    <property type="entry name" value="INACTIVE NON-CANONICAL POLY(A) RNA POLYMERASE PROTEIN TRF4-2-RELATED"/>
    <property type="match status" value="1"/>
</dbReference>
<feature type="compositionally biased region" description="Basic and acidic residues" evidence="1">
    <location>
        <begin position="1150"/>
        <end position="1160"/>
    </location>
</feature>
<dbReference type="InterPro" id="IPR036908">
    <property type="entry name" value="RlpA-like_sf"/>
</dbReference>
<feature type="region of interest" description="Disordered" evidence="1">
    <location>
        <begin position="562"/>
        <end position="590"/>
    </location>
</feature>
<feature type="transmembrane region" description="Helical" evidence="2">
    <location>
        <begin position="533"/>
        <end position="554"/>
    </location>
</feature>
<feature type="compositionally biased region" description="Gly residues" evidence="1">
    <location>
        <begin position="1161"/>
        <end position="1173"/>
    </location>
</feature>
<feature type="compositionally biased region" description="Polar residues" evidence="1">
    <location>
        <begin position="668"/>
        <end position="762"/>
    </location>
</feature>
<dbReference type="SUPFAM" id="SSF81631">
    <property type="entry name" value="PAP/OAS1 substrate-binding domain"/>
    <property type="match status" value="1"/>
</dbReference>
<feature type="compositionally biased region" description="Low complexity" evidence="1">
    <location>
        <begin position="794"/>
        <end position="862"/>
    </location>
</feature>
<feature type="compositionally biased region" description="Basic and acidic residues" evidence="1">
    <location>
        <begin position="434"/>
        <end position="444"/>
    </location>
</feature>
<accession>A0A511KQ56</accession>
<dbReference type="OrthoDB" id="273917at2759"/>
<dbReference type="Gene3D" id="1.10.1410.10">
    <property type="match status" value="1"/>
</dbReference>
<feature type="compositionally biased region" description="Low complexity" evidence="1">
    <location>
        <begin position="562"/>
        <end position="578"/>
    </location>
</feature>
<dbReference type="EMBL" id="BJWK01000021">
    <property type="protein sequence ID" value="GEM12502.1"/>
    <property type="molecule type" value="Genomic_DNA"/>
</dbReference>
<dbReference type="GO" id="GO:0003729">
    <property type="term" value="F:mRNA binding"/>
    <property type="evidence" value="ECO:0007669"/>
    <property type="project" value="TreeGrafter"/>
</dbReference>
<feature type="compositionally biased region" description="Low complexity" evidence="1">
    <location>
        <begin position="940"/>
        <end position="956"/>
    </location>
</feature>
<keyword evidence="2" id="KW-0812">Transmembrane</keyword>
<dbReference type="CDD" id="cd22191">
    <property type="entry name" value="DPBB_RlpA_EXP_N-like"/>
    <property type="match status" value="1"/>
</dbReference>
<reference evidence="3 4" key="1">
    <citation type="submission" date="2019-07" db="EMBL/GenBank/DDBJ databases">
        <title>Rhodotorula toruloides NBRC10032 genome sequencing.</title>
        <authorList>
            <person name="Shida Y."/>
            <person name="Takaku H."/>
            <person name="Ogasawara W."/>
            <person name="Mori K."/>
        </authorList>
    </citation>
    <scope>NUCLEOTIDE SEQUENCE [LARGE SCALE GENOMIC DNA]</scope>
    <source>
        <strain evidence="3 4">NBRC10032</strain>
    </source>
</reference>
<dbReference type="GO" id="GO:0031499">
    <property type="term" value="C:TRAMP complex"/>
    <property type="evidence" value="ECO:0007669"/>
    <property type="project" value="TreeGrafter"/>
</dbReference>
<feature type="region of interest" description="Disordered" evidence="1">
    <location>
        <begin position="433"/>
        <end position="524"/>
    </location>
</feature>
<dbReference type="Proteomes" id="UP000321518">
    <property type="component" value="Unassembled WGS sequence"/>
</dbReference>
<organism evidence="3 4">
    <name type="scientific">Rhodotorula toruloides</name>
    <name type="common">Yeast</name>
    <name type="synonym">Rhodosporidium toruloides</name>
    <dbReference type="NCBI Taxonomy" id="5286"/>
    <lineage>
        <taxon>Eukaryota</taxon>
        <taxon>Fungi</taxon>
        <taxon>Dikarya</taxon>
        <taxon>Basidiomycota</taxon>
        <taxon>Pucciniomycotina</taxon>
        <taxon>Microbotryomycetes</taxon>
        <taxon>Sporidiobolales</taxon>
        <taxon>Sporidiobolaceae</taxon>
        <taxon>Rhodotorula</taxon>
    </lineage>
</organism>
<proteinExistence type="predicted"/>
<feature type="compositionally biased region" description="Polar residues" evidence="1">
    <location>
        <begin position="930"/>
        <end position="939"/>
    </location>
</feature>
<dbReference type="GO" id="GO:1990817">
    <property type="term" value="F:poly(A) RNA polymerase activity"/>
    <property type="evidence" value="ECO:0007669"/>
    <property type="project" value="InterPro"/>
</dbReference>
<keyword evidence="2" id="KW-0472">Membrane</keyword>
<feature type="compositionally biased region" description="Low complexity" evidence="1">
    <location>
        <begin position="621"/>
        <end position="634"/>
    </location>
</feature>
<dbReference type="GO" id="GO:0005730">
    <property type="term" value="C:nucleolus"/>
    <property type="evidence" value="ECO:0007669"/>
    <property type="project" value="TreeGrafter"/>
</dbReference>
<keyword evidence="2" id="KW-1133">Transmembrane helix</keyword>
<feature type="compositionally biased region" description="Polar residues" evidence="1">
    <location>
        <begin position="778"/>
        <end position="789"/>
    </location>
</feature>
<feature type="region of interest" description="Disordered" evidence="1">
    <location>
        <begin position="324"/>
        <end position="370"/>
    </location>
</feature>
<dbReference type="InterPro" id="IPR045862">
    <property type="entry name" value="Trf4-like"/>
</dbReference>
<name>A0A511KQ56_RHOTO</name>
<feature type="compositionally biased region" description="Polar residues" evidence="1">
    <location>
        <begin position="869"/>
        <end position="885"/>
    </location>
</feature>
<dbReference type="GO" id="GO:0043634">
    <property type="term" value="P:polyadenylation-dependent ncRNA catabolic process"/>
    <property type="evidence" value="ECO:0007669"/>
    <property type="project" value="TreeGrafter"/>
</dbReference>
<evidence type="ECO:0000313" key="3">
    <source>
        <dbReference type="EMBL" id="GEM12502.1"/>
    </source>
</evidence>
<feature type="compositionally biased region" description="Low complexity" evidence="1">
    <location>
        <begin position="901"/>
        <end position="929"/>
    </location>
</feature>
<feature type="compositionally biased region" description="Polar residues" evidence="1">
    <location>
        <begin position="579"/>
        <end position="590"/>
    </location>
</feature>
<dbReference type="SUPFAM" id="SSF50685">
    <property type="entry name" value="Barwin-like endoglucanases"/>
    <property type="match status" value="1"/>
</dbReference>
<feature type="region of interest" description="Disordered" evidence="1">
    <location>
        <begin position="1141"/>
        <end position="1173"/>
    </location>
</feature>
<dbReference type="PANTHER" id="PTHR23092">
    <property type="entry name" value="POLY(A) RNA POLYMERASE"/>
    <property type="match status" value="1"/>
</dbReference>
<dbReference type="AlphaFoldDB" id="A0A511KQ56"/>
<evidence type="ECO:0000313" key="4">
    <source>
        <dbReference type="Proteomes" id="UP000321518"/>
    </source>
</evidence>
<evidence type="ECO:0000256" key="1">
    <source>
        <dbReference type="SAM" id="MobiDB-lite"/>
    </source>
</evidence>
<feature type="region of interest" description="Disordered" evidence="1">
    <location>
        <begin position="621"/>
        <end position="958"/>
    </location>
</feature>
<dbReference type="GO" id="GO:0031123">
    <property type="term" value="P:RNA 3'-end processing"/>
    <property type="evidence" value="ECO:0007669"/>
    <property type="project" value="TreeGrafter"/>
</dbReference>
<comment type="caution">
    <text evidence="3">The sequence shown here is derived from an EMBL/GenBank/DDBJ whole genome shotgun (WGS) entry which is preliminary data.</text>
</comment>
<sequence length="1173" mass="123563">MSRLGRQEDDKREPLDLLNEEIAAFIGGDGDFDIVISSPAFTMLPTNTLLLQLKYALLASRFARQDDVSLITGAKVPIVKLASAPEFGSFRMDVCFNSPKGPLGAQESLRLLEEVDKAKPEGRKRVEAHALLLKTLLRTHGLDEVRFGGLSGMTIFCLAVSFLDHSQGCTLAADFLHLLRKYAVSFDFSAQSLALFNGGATLSKTQWLRPSEIRRDRLSIVHPVEPTRDVAAGSHLWPAIRQKLRAAYGDLSVFIDRGHPLHHLAFSPTKSALSMVGIRASQALLDIRERHERIFVEASVEALVKIWSPVASAHPSVASPVASRNLLPATPHSPHTASPDHASPTFRNSGSPAVDGPAMPPPPALSPEGWHKQYREPEWLAHGQERLARVHGPLLLPTTTFSLSAHVVAIRFRFAELRADLRDADLEQGVVRGEPVESRTERIMRSMKKGGSGGASRQQQYSAIGGDDDGVKRSRSSRSSRSTGGGDGEGKHRHKRYKDARLYALDKPNPSSGGGDPAAPGAVARGEKKPTRWWLWALLAILVLAVIAGVVFAVMHFSKNKNSTDLSSSNSTAANSTLGEDNTGNSTSPLAFNSSASHGLMSAAAGSMGASDISGLLGAATSGPSIPPTSSTKTFNDGQYHPASTAASASMQTQGSNTGIPFADFSTLPATGSTSAQNAQPTQVGDSTYGAQQSQGFNVGQWGSFSSADGNGNIMSMSGASPTTMPDQQQGGASAMSYQQPSQQNNGNDHGWNAFSNAQQTRPAPGAEPTTMPDGQDQHGQPSSPSSMGANPWQGQGQDAQSHSQGQQQGQNDFGWNQPQPTGQPGQQQPQQSSNPNGQQENGWNGPQQNGWNGQHQPQQNGDGIVPLQTKTAFWSASNGPSPTRSDPAGAQPSSGGGNGPWPSNGDSPNAQPSSGGGHSHWPSSSNSPATSNQDNQQYGSSGPLGVGPVVVGQGQDSHGMFSNSTAYQAEEPEAYQTYEGKGTWFEASMHYGACGWATNNTDYVVAISNDMWLDSSTASAPSAAAATAPSASKKPVSFASSWSASSGNSTTPTFCGAEVLITNKENGRSIKAWVTERCGYCEGSAALDLSIPVFTALFPDSSSQQDILDIGTVDLLWGFTGQNVGLNLTLAGLGAGGNLTASDGGSSSDEQKKDGENKEGGGGWFSGWFGGN</sequence>
<dbReference type="Gene3D" id="2.40.40.10">
    <property type="entry name" value="RlpA-like domain"/>
    <property type="match status" value="1"/>
</dbReference>
<gene>
    <name evidence="3" type="ORF">Rt10032_c21g6519</name>
</gene>